<reference evidence="1 2" key="1">
    <citation type="journal article" date="2016" name="Mol. Biol. Evol.">
        <title>Comparative Genomics of Early-Diverging Mushroom-Forming Fungi Provides Insights into the Origins of Lignocellulose Decay Capabilities.</title>
        <authorList>
            <person name="Nagy L.G."/>
            <person name="Riley R."/>
            <person name="Tritt A."/>
            <person name="Adam C."/>
            <person name="Daum C."/>
            <person name="Floudas D."/>
            <person name="Sun H."/>
            <person name="Yadav J.S."/>
            <person name="Pangilinan J."/>
            <person name="Larsson K.H."/>
            <person name="Matsuura K."/>
            <person name="Barry K."/>
            <person name="Labutti K."/>
            <person name="Kuo R."/>
            <person name="Ohm R.A."/>
            <person name="Bhattacharya S.S."/>
            <person name="Shirouzu T."/>
            <person name="Yoshinaga Y."/>
            <person name="Martin F.M."/>
            <person name="Grigoriev I.V."/>
            <person name="Hibbett D.S."/>
        </authorList>
    </citation>
    <scope>NUCLEOTIDE SEQUENCE [LARGE SCALE GENOMIC DNA]</scope>
    <source>
        <strain evidence="1 2">CBS 109695</strain>
    </source>
</reference>
<accession>A0A166D6R9</accession>
<proteinExistence type="predicted"/>
<organism evidence="1 2">
    <name type="scientific">Athelia psychrophila</name>
    <dbReference type="NCBI Taxonomy" id="1759441"/>
    <lineage>
        <taxon>Eukaryota</taxon>
        <taxon>Fungi</taxon>
        <taxon>Dikarya</taxon>
        <taxon>Basidiomycota</taxon>
        <taxon>Agaricomycotina</taxon>
        <taxon>Agaricomycetes</taxon>
        <taxon>Agaricomycetidae</taxon>
        <taxon>Atheliales</taxon>
        <taxon>Atheliaceae</taxon>
        <taxon>Athelia</taxon>
    </lineage>
</organism>
<dbReference type="AlphaFoldDB" id="A0A166D6R9"/>
<protein>
    <submittedName>
        <fullName evidence="1">Uncharacterized protein</fullName>
    </submittedName>
</protein>
<keyword evidence="2" id="KW-1185">Reference proteome</keyword>
<name>A0A166D6R9_9AGAM</name>
<dbReference type="OrthoDB" id="539213at2759"/>
<sequence length="272" mass="30208">MYDLLEQLNQRQRLRRTSADSQATPVSVYVIEANGAEINVPDSETYFHVVTSREASTCMAGDSPNISIQTTISGFLEHAIPSPDSETSATSNEHALRGREARVRLLPSLCSFHTSHAIMGTMKSTRDKDCEESQMPVRSGIRVIAKNGPPSGSSRLKTWLKKKITPEHKPHQIEIVFDIDETLSPVRRQPCRSNVHQTSYPRSKTISLDAKMHPHIVVLITASQNIGTGRALSQAEQISQRVFASRASAIRMIQHLRSMHERPQSPSPPGTK</sequence>
<dbReference type="EMBL" id="KV417618">
    <property type="protein sequence ID" value="KZP14379.1"/>
    <property type="molecule type" value="Genomic_DNA"/>
</dbReference>
<evidence type="ECO:0000313" key="2">
    <source>
        <dbReference type="Proteomes" id="UP000076532"/>
    </source>
</evidence>
<evidence type="ECO:0000313" key="1">
    <source>
        <dbReference type="EMBL" id="KZP14379.1"/>
    </source>
</evidence>
<gene>
    <name evidence="1" type="ORF">FIBSPDRAFT_935797</name>
</gene>
<dbReference type="Proteomes" id="UP000076532">
    <property type="component" value="Unassembled WGS sequence"/>
</dbReference>